<dbReference type="SUPFAM" id="SSF54690">
    <property type="entry name" value="Molybdopterin synthase subunit MoaE"/>
    <property type="match status" value="1"/>
</dbReference>
<protein>
    <submittedName>
        <fullName evidence="1">Molybdopterin biosynthesis MoaE</fullName>
    </submittedName>
</protein>
<dbReference type="EMBL" id="AUZZ01010066">
    <property type="protein sequence ID" value="EQD30985.1"/>
    <property type="molecule type" value="Genomic_DNA"/>
</dbReference>
<dbReference type="InterPro" id="IPR003448">
    <property type="entry name" value="Mopterin_biosynth_MoaE"/>
</dbReference>
<dbReference type="Gene3D" id="3.90.1170.40">
    <property type="entry name" value="Molybdopterin biosynthesis MoaE subunit"/>
    <property type="match status" value="1"/>
</dbReference>
<dbReference type="AlphaFoldDB" id="T0ZMH1"/>
<evidence type="ECO:0000313" key="1">
    <source>
        <dbReference type="EMBL" id="EQD30985.1"/>
    </source>
</evidence>
<gene>
    <name evidence="1" type="ORF">B2A_13882</name>
</gene>
<reference evidence="1" key="1">
    <citation type="submission" date="2013-08" db="EMBL/GenBank/DDBJ databases">
        <authorList>
            <person name="Mendez C."/>
            <person name="Richter M."/>
            <person name="Ferrer M."/>
            <person name="Sanchez J."/>
        </authorList>
    </citation>
    <scope>NUCLEOTIDE SEQUENCE</scope>
</reference>
<feature type="non-terminal residue" evidence="1">
    <location>
        <position position="112"/>
    </location>
</feature>
<name>T0ZMH1_9ZZZZ</name>
<dbReference type="Pfam" id="PF02391">
    <property type="entry name" value="MoaE"/>
    <property type="match status" value="1"/>
</dbReference>
<sequence>MCMTAAIEVLVVDVERGGIRAEDALGFVSDPSCGGITLFVGRVRDHSQGRQVNAVLYDMFEPLTLKVLEVAAHEAQVQWGPARIFVAHARGHLGIGDVAVVVAVGTAHRDEA</sequence>
<proteinExistence type="predicted"/>
<reference evidence="1" key="2">
    <citation type="journal article" date="2014" name="ISME J.">
        <title>Microbial stratification in low pH oxic and suboxic macroscopic growths along an acid mine drainage.</title>
        <authorList>
            <person name="Mendez-Garcia C."/>
            <person name="Mesa V."/>
            <person name="Sprenger R.R."/>
            <person name="Richter M."/>
            <person name="Diez M.S."/>
            <person name="Solano J."/>
            <person name="Bargiela R."/>
            <person name="Golyshina O.V."/>
            <person name="Manteca A."/>
            <person name="Ramos J.L."/>
            <person name="Gallego J.R."/>
            <person name="Llorente I."/>
            <person name="Martins Dos Santos V.A."/>
            <person name="Jensen O.N."/>
            <person name="Pelaez A.I."/>
            <person name="Sanchez J."/>
            <person name="Ferrer M."/>
        </authorList>
    </citation>
    <scope>NUCLEOTIDE SEQUENCE</scope>
</reference>
<comment type="caution">
    <text evidence="1">The sequence shown here is derived from an EMBL/GenBank/DDBJ whole genome shotgun (WGS) entry which is preliminary data.</text>
</comment>
<accession>T0ZMH1</accession>
<dbReference type="InterPro" id="IPR036563">
    <property type="entry name" value="MoaE_sf"/>
</dbReference>
<dbReference type="GO" id="GO:0006777">
    <property type="term" value="P:Mo-molybdopterin cofactor biosynthetic process"/>
    <property type="evidence" value="ECO:0007669"/>
    <property type="project" value="InterPro"/>
</dbReference>
<organism evidence="1">
    <name type="scientific">mine drainage metagenome</name>
    <dbReference type="NCBI Taxonomy" id="410659"/>
    <lineage>
        <taxon>unclassified sequences</taxon>
        <taxon>metagenomes</taxon>
        <taxon>ecological metagenomes</taxon>
    </lineage>
</organism>
<dbReference type="PANTHER" id="PTHR23404">
    <property type="entry name" value="MOLYBDOPTERIN SYNTHASE RELATED"/>
    <property type="match status" value="1"/>
</dbReference>